<dbReference type="Proteomes" id="UP000241238">
    <property type="component" value="Chromosome"/>
</dbReference>
<feature type="coiled-coil region" evidence="1">
    <location>
        <begin position="186"/>
        <end position="240"/>
    </location>
</feature>
<protein>
    <submittedName>
        <fullName evidence="2">Uncharacterized protein</fullName>
    </submittedName>
</protein>
<sequence>MSVEAAAVSVLSYIGKDLLITFYKKKRDRLIEELLSEKESYEDIYKKLREEEKKNVEILEELGKKEVLNPQEEKEIKKVLTDLYLSDQKLFNAYIEFKNNKITLEDYEKILKATKSNKNKNKIIDNNTKIKELEKKAEENKKKLNYSFYKYDDHGMQITIPFEEAIAQGFPEEMLNKQFPGFAAQYEEIQKLYREYINDLSEIEKLKKENYNLLKNPILNSEKKEELQALSQAIIEQKNNKTEKMSNNKKTNQLVIEPVIDLTAEEKYKQEELKINAEYNREVLDETEAFNEKMKELLKSRNINEIQEAKKNHEEKLKTFEEKNKIELLKHQKNKPGATRIDIENIDSKLEIIKTNSEKEENDKKYNDIQIVVQNSINNTGTGLKNLTSMFQMLGEVTGKQSIKDISNVLGTGSSLFEAFKNTSIGAEKLAGFFGDKAIPGFENFNQGMGIGNIISGALGGGTEGNLGSMIGSGIGTAVGGPVGSIVGGAIGSIGGSIFGSKSKKKKKREERKRKAAQERLQRGLISGQYKWQDVVEAYNEDLLKLGTGSYIDLYDKVSANTDYDNILSSLNGAKSGSDGVSMTTLKQLMPQYNEQQIIDWFKSLTGGAVLKGDILSTGEGKYGAIDIGELAKQVTNTNRDLEKTLKTTIKGIINFSADSLAEVVKKGFFGGMEDLGNNIESMLAESLKNAFVNTEISKSLFNGLSDKVSDVVKDMFVKDGNLGINLEIGELENLSLTQYIELIKKYTETSNEKLEELFRELGLNMDNLTGSMNTLNKNMSKNTVQGMATNLWRYNLGQNVTSEFNGVFEVEIPIILGDQLLDKRIIKITSDSIRKARRNKF</sequence>
<dbReference type="GeneID" id="77467219"/>
<dbReference type="EMBL" id="CP028103">
    <property type="protein sequence ID" value="AVQ30490.1"/>
    <property type="molecule type" value="Genomic_DNA"/>
</dbReference>
<feature type="coiled-coil region" evidence="1">
    <location>
        <begin position="31"/>
        <end position="61"/>
    </location>
</feature>
<evidence type="ECO:0000313" key="2">
    <source>
        <dbReference type="EMBL" id="AVQ30490.1"/>
    </source>
</evidence>
<dbReference type="RefSeq" id="WP_107123205.1">
    <property type="nucleotide sequence ID" value="NZ_CP028103.1"/>
</dbReference>
<gene>
    <name evidence="2" type="ORF">C4N18_04385</name>
</gene>
<proteinExistence type="predicted"/>
<feature type="coiled-coil region" evidence="1">
    <location>
        <begin position="303"/>
        <end position="363"/>
    </location>
</feature>
<keyword evidence="3" id="KW-1185">Reference proteome</keyword>
<organism evidence="2 3">
    <name type="scientific">Fusobacterium varium ATCC 27725</name>
    <dbReference type="NCBI Taxonomy" id="469618"/>
    <lineage>
        <taxon>Bacteria</taxon>
        <taxon>Fusobacteriati</taxon>
        <taxon>Fusobacteriota</taxon>
        <taxon>Fusobacteriia</taxon>
        <taxon>Fusobacteriales</taxon>
        <taxon>Fusobacteriaceae</taxon>
        <taxon>Fusobacterium</taxon>
    </lineage>
</organism>
<evidence type="ECO:0000313" key="3">
    <source>
        <dbReference type="Proteomes" id="UP000241238"/>
    </source>
</evidence>
<name>A0ABM6U2H9_FUSVA</name>
<accession>A0ABM6U2H9</accession>
<evidence type="ECO:0000256" key="1">
    <source>
        <dbReference type="SAM" id="Coils"/>
    </source>
</evidence>
<reference evidence="3" key="1">
    <citation type="journal article" date="2018" name="MSphere">
        <title>Fusobacterium Genomics Using MinION and Illumina Sequencing Enables Genome Completion and Correction.</title>
        <authorList>
            <person name="Todd S.M."/>
            <person name="Settlage R.E."/>
            <person name="Lahmers K.K."/>
            <person name="Slade D.J."/>
        </authorList>
    </citation>
    <scope>NUCLEOTIDE SEQUENCE [LARGE SCALE GENOMIC DNA]</scope>
    <source>
        <strain evidence="3">ATCC 27725</strain>
    </source>
</reference>
<keyword evidence="1" id="KW-0175">Coiled coil</keyword>